<evidence type="ECO:0000256" key="3">
    <source>
        <dbReference type="ARBA" id="ARBA00010718"/>
    </source>
</evidence>
<keyword evidence="5 9" id="KW-0479">Metal-binding</keyword>
<keyword evidence="12" id="KW-1185">Reference proteome</keyword>
<dbReference type="Proteomes" id="UP000076154">
    <property type="component" value="Unassembled WGS sequence"/>
</dbReference>
<keyword evidence="9" id="KW-0732">Signal</keyword>
<comment type="catalytic activity">
    <reaction evidence="8 9">
        <text>hydrogencarbonate + H(+) = CO2 + H2O</text>
        <dbReference type="Rhea" id="RHEA:10748"/>
        <dbReference type="ChEBI" id="CHEBI:15377"/>
        <dbReference type="ChEBI" id="CHEBI:15378"/>
        <dbReference type="ChEBI" id="CHEBI:16526"/>
        <dbReference type="ChEBI" id="CHEBI:17544"/>
        <dbReference type="EC" id="4.2.1.1"/>
    </reaction>
</comment>
<dbReference type="PANTHER" id="PTHR18952:SF265">
    <property type="entry name" value="CARBONIC ANHYDRASE"/>
    <property type="match status" value="1"/>
</dbReference>
<dbReference type="InterPro" id="IPR036398">
    <property type="entry name" value="CA_dom_sf"/>
</dbReference>
<dbReference type="PANTHER" id="PTHR18952">
    <property type="entry name" value="CARBONIC ANHYDRASE"/>
    <property type="match status" value="1"/>
</dbReference>
<dbReference type="AlphaFoldDB" id="A0A369J3T1"/>
<evidence type="ECO:0000256" key="7">
    <source>
        <dbReference type="ARBA" id="ARBA00023239"/>
    </source>
</evidence>
<evidence type="ECO:0000313" key="12">
    <source>
        <dbReference type="Proteomes" id="UP000076154"/>
    </source>
</evidence>
<dbReference type="InterPro" id="IPR041891">
    <property type="entry name" value="Alpha_CA_prokaryot-like"/>
</dbReference>
<proteinExistence type="inferred from homology"/>
<feature type="signal peptide" evidence="9">
    <location>
        <begin position="1"/>
        <end position="19"/>
    </location>
</feature>
<dbReference type="PROSITE" id="PS51144">
    <property type="entry name" value="ALPHA_CA_2"/>
    <property type="match status" value="1"/>
</dbReference>
<dbReference type="InterPro" id="IPR001148">
    <property type="entry name" value="CA_dom"/>
</dbReference>
<protein>
    <recommendedName>
        <fullName evidence="4 9">Carbonic anhydrase</fullName>
        <ecNumber evidence="4 9">4.2.1.1</ecNumber>
    </recommendedName>
</protein>
<evidence type="ECO:0000256" key="5">
    <source>
        <dbReference type="ARBA" id="ARBA00022723"/>
    </source>
</evidence>
<comment type="cofactor">
    <cofactor evidence="1 9">
        <name>Zn(2+)</name>
        <dbReference type="ChEBI" id="CHEBI:29105"/>
    </cofactor>
</comment>
<dbReference type="CDD" id="cd03124">
    <property type="entry name" value="alpha_CA_prokaryotic_like"/>
    <property type="match status" value="1"/>
</dbReference>
<evidence type="ECO:0000256" key="6">
    <source>
        <dbReference type="ARBA" id="ARBA00022833"/>
    </source>
</evidence>
<evidence type="ECO:0000259" key="10">
    <source>
        <dbReference type="PROSITE" id="PS51144"/>
    </source>
</evidence>
<name>A0A369J3T1_HYPMA</name>
<comment type="similarity">
    <text evidence="3 9">Belongs to the alpha-carbonic anhydrase family.</text>
</comment>
<dbReference type="PROSITE" id="PS00162">
    <property type="entry name" value="ALPHA_CA_1"/>
    <property type="match status" value="1"/>
</dbReference>
<evidence type="ECO:0000256" key="8">
    <source>
        <dbReference type="ARBA" id="ARBA00048348"/>
    </source>
</evidence>
<gene>
    <name evidence="11" type="primary">ACA4</name>
    <name evidence="11" type="ORF">Hypma_003425</name>
</gene>
<dbReference type="Pfam" id="PF00194">
    <property type="entry name" value="Carb_anhydrase"/>
    <property type="match status" value="1"/>
</dbReference>
<accession>A0A369J3T1</accession>
<dbReference type="InterPro" id="IPR023561">
    <property type="entry name" value="Carbonic_anhydrase_a-class"/>
</dbReference>
<keyword evidence="7 9" id="KW-0456">Lyase</keyword>
<dbReference type="Gene3D" id="3.10.200.10">
    <property type="entry name" value="Alpha carbonic anhydrase"/>
    <property type="match status" value="1"/>
</dbReference>
<dbReference type="GO" id="GO:0004089">
    <property type="term" value="F:carbonate dehydratase activity"/>
    <property type="evidence" value="ECO:0007669"/>
    <property type="project" value="UniProtKB-UniRule"/>
</dbReference>
<evidence type="ECO:0000256" key="9">
    <source>
        <dbReference type="RuleBase" id="RU367011"/>
    </source>
</evidence>
<comment type="caution">
    <text evidence="11">The sequence shown here is derived from an EMBL/GenBank/DDBJ whole genome shotgun (WGS) entry which is preliminary data.</text>
</comment>
<dbReference type="EC" id="4.2.1.1" evidence="4 9"/>
<keyword evidence="6 9" id="KW-0862">Zinc</keyword>
<evidence type="ECO:0000256" key="4">
    <source>
        <dbReference type="ARBA" id="ARBA00012925"/>
    </source>
</evidence>
<dbReference type="SMART" id="SM01057">
    <property type="entry name" value="Carb_anhydrase"/>
    <property type="match status" value="1"/>
</dbReference>
<organism evidence="11 12">
    <name type="scientific">Hypsizygus marmoreus</name>
    <name type="common">White beech mushroom</name>
    <name type="synonym">Agaricus marmoreus</name>
    <dbReference type="NCBI Taxonomy" id="39966"/>
    <lineage>
        <taxon>Eukaryota</taxon>
        <taxon>Fungi</taxon>
        <taxon>Dikarya</taxon>
        <taxon>Basidiomycota</taxon>
        <taxon>Agaricomycotina</taxon>
        <taxon>Agaricomycetes</taxon>
        <taxon>Agaricomycetidae</taxon>
        <taxon>Agaricales</taxon>
        <taxon>Tricholomatineae</taxon>
        <taxon>Lyophyllaceae</taxon>
        <taxon>Hypsizygus</taxon>
    </lineage>
</organism>
<dbReference type="OrthoDB" id="429145at2759"/>
<evidence type="ECO:0000256" key="2">
    <source>
        <dbReference type="ARBA" id="ARBA00002904"/>
    </source>
</evidence>
<dbReference type="InParanoid" id="A0A369J3T1"/>
<evidence type="ECO:0000256" key="1">
    <source>
        <dbReference type="ARBA" id="ARBA00001947"/>
    </source>
</evidence>
<sequence length="288" mass="32026">MYGNTLLLSLVLIARTAFSSPIQRSFATPPFDVAGKLSYTGFTGPLGWTGLSPQNTECSTSSFQSPINLDRYINSPATNPHVLIPDVEHAEFENLGSTVEVTVNGTTIFNNRRFNLLQFHFHTPSEHRINEEYYPLEAHFVHKADDGTTLVLGVLFELTSNGNTTQLLTAVTKNIDEISEPGSSTETGPLRFSPLIAHFQRTPLFYYIGSLTTPPCTSGVIWLVSKEPLPLDVGTYLALKKVMKFNSRYTQNTPGYMNLIMVAASQLSRRRLWTLLSSVFTLTRSLEV</sequence>
<comment type="function">
    <text evidence="2 9">Reversible hydration of carbon dioxide.</text>
</comment>
<reference evidence="11" key="1">
    <citation type="submission" date="2018-04" db="EMBL/GenBank/DDBJ databases">
        <title>Whole genome sequencing of Hypsizygus marmoreus.</title>
        <authorList>
            <person name="Choi I.-G."/>
            <person name="Min B."/>
            <person name="Kim J.-G."/>
            <person name="Kim S."/>
            <person name="Oh Y.-L."/>
            <person name="Kong W.-S."/>
            <person name="Park H."/>
            <person name="Jeong J."/>
            <person name="Song E.-S."/>
        </authorList>
    </citation>
    <scope>NUCLEOTIDE SEQUENCE [LARGE SCALE GENOMIC DNA]</scope>
    <source>
        <strain evidence="11">51987-8</strain>
    </source>
</reference>
<dbReference type="GO" id="GO:0008270">
    <property type="term" value="F:zinc ion binding"/>
    <property type="evidence" value="ECO:0007669"/>
    <property type="project" value="UniProtKB-UniRule"/>
</dbReference>
<feature type="domain" description="Alpha-carbonic anhydrase" evidence="10">
    <location>
        <begin position="35"/>
        <end position="276"/>
    </location>
</feature>
<dbReference type="InterPro" id="IPR018338">
    <property type="entry name" value="Carbonic_anhydrase_a-class_CS"/>
</dbReference>
<dbReference type="EMBL" id="LUEZ02000136">
    <property type="protein sequence ID" value="RDB16042.1"/>
    <property type="molecule type" value="Genomic_DNA"/>
</dbReference>
<dbReference type="SUPFAM" id="SSF51069">
    <property type="entry name" value="Carbonic anhydrase"/>
    <property type="match status" value="1"/>
</dbReference>
<evidence type="ECO:0000313" key="11">
    <source>
        <dbReference type="EMBL" id="RDB16042.1"/>
    </source>
</evidence>
<dbReference type="STRING" id="39966.A0A369J3T1"/>
<feature type="chain" id="PRO_5025076101" description="Carbonic anhydrase" evidence="9">
    <location>
        <begin position="20"/>
        <end position="288"/>
    </location>
</feature>